<evidence type="ECO:0000256" key="9">
    <source>
        <dbReference type="ARBA" id="ARBA00023310"/>
    </source>
</evidence>
<evidence type="ECO:0000256" key="8">
    <source>
        <dbReference type="ARBA" id="ARBA00023196"/>
    </source>
</evidence>
<dbReference type="Gene3D" id="1.10.287.80">
    <property type="entry name" value="ATP synthase, gamma subunit, helix hairpin domain"/>
    <property type="match status" value="1"/>
</dbReference>
<keyword evidence="6" id="KW-0406">Ion transport</keyword>
<dbReference type="Proteomes" id="UP000594118">
    <property type="component" value="Chromosome"/>
</dbReference>
<evidence type="ECO:0000256" key="4">
    <source>
        <dbReference type="ARBA" id="ARBA00022448"/>
    </source>
</evidence>
<protein>
    <submittedName>
        <fullName evidence="11">F0F1 ATP synthase subunit gamma</fullName>
    </submittedName>
</protein>
<evidence type="ECO:0000256" key="7">
    <source>
        <dbReference type="ARBA" id="ARBA00023136"/>
    </source>
</evidence>
<evidence type="ECO:0000313" key="11">
    <source>
        <dbReference type="EMBL" id="QOL82131.1"/>
    </source>
</evidence>
<keyword evidence="12" id="KW-1185">Reference proteome</keyword>
<dbReference type="Gene3D" id="3.40.1380.10">
    <property type="match status" value="1"/>
</dbReference>
<keyword evidence="8" id="KW-0139">CF(1)</keyword>
<comment type="function">
    <text evidence="1">Produces ATP from ADP in the presence of a proton gradient across the membrane. The gamma chain is believed to be important in regulating ATPase activity and the flow of protons through the CF(0) complex.</text>
</comment>
<dbReference type="PROSITE" id="PS00153">
    <property type="entry name" value="ATPASE_GAMMA"/>
    <property type="match status" value="1"/>
</dbReference>
<dbReference type="Pfam" id="PF00231">
    <property type="entry name" value="ATP-synt"/>
    <property type="match status" value="1"/>
</dbReference>
<evidence type="ECO:0000256" key="5">
    <source>
        <dbReference type="ARBA" id="ARBA00022781"/>
    </source>
</evidence>
<dbReference type="InterPro" id="IPR000131">
    <property type="entry name" value="ATP_synth_F1_gsu"/>
</dbReference>
<keyword evidence="4" id="KW-0813">Transport</keyword>
<sequence length="276" mass="28945">MTERLADISARIEGVRQLGAVVNAMKGIAAARARTARSQVLAVDSYAATIAEAVSTAIGPEAAREMAPAGGATGLLVFCAEQGFAGAFSERVLDGIGADLVPERLFLIGTRGLSVAAARGITPMWSGAMPSHSPGIPKLADRITNALYTEVSAGRIARLEVVYTTWDAGRPSLLRHGLFPIDLADLPPALGTRPLMQLSPADLLDRLGMDHVHALICKAALHAYAAENEARMEAMSAAATQIERELEVFQATLRRVRQEAITAEIIELGTGAAAAG</sequence>
<evidence type="ECO:0000256" key="1">
    <source>
        <dbReference type="ARBA" id="ARBA00003456"/>
    </source>
</evidence>
<keyword evidence="7" id="KW-0472">Membrane</keyword>
<dbReference type="RefSeq" id="WP_193080088.1">
    <property type="nucleotide sequence ID" value="NZ_CP045201.1"/>
</dbReference>
<keyword evidence="10" id="KW-0175">Coiled coil</keyword>
<dbReference type="GO" id="GO:0045259">
    <property type="term" value="C:proton-transporting ATP synthase complex"/>
    <property type="evidence" value="ECO:0007669"/>
    <property type="project" value="UniProtKB-KW"/>
</dbReference>
<dbReference type="GO" id="GO:0046933">
    <property type="term" value="F:proton-transporting ATP synthase activity, rotational mechanism"/>
    <property type="evidence" value="ECO:0007669"/>
    <property type="project" value="InterPro"/>
</dbReference>
<feature type="coiled-coil region" evidence="10">
    <location>
        <begin position="225"/>
        <end position="259"/>
    </location>
</feature>
<reference evidence="11 12" key="1">
    <citation type="submission" date="2019-10" db="EMBL/GenBank/DDBJ databases">
        <title>Pseudopuniceibacterium sp. HQ09 islated from Antarctica.</title>
        <authorList>
            <person name="Liao L."/>
            <person name="Su S."/>
            <person name="Chen B."/>
            <person name="Yu Y."/>
        </authorList>
    </citation>
    <scope>NUCLEOTIDE SEQUENCE [LARGE SCALE GENOMIC DNA]</scope>
    <source>
        <strain evidence="11 12">HQ09</strain>
    </source>
</reference>
<organism evidence="11 12">
    <name type="scientific">Pseudooceanicola spongiae</name>
    <dbReference type="NCBI Taxonomy" id="2613965"/>
    <lineage>
        <taxon>Bacteria</taxon>
        <taxon>Pseudomonadati</taxon>
        <taxon>Pseudomonadota</taxon>
        <taxon>Alphaproteobacteria</taxon>
        <taxon>Rhodobacterales</taxon>
        <taxon>Paracoccaceae</taxon>
        <taxon>Pseudooceanicola</taxon>
    </lineage>
</organism>
<evidence type="ECO:0000256" key="6">
    <source>
        <dbReference type="ARBA" id="ARBA00023065"/>
    </source>
</evidence>
<comment type="similarity">
    <text evidence="3">Belongs to the ATPase gamma chain family.</text>
</comment>
<dbReference type="InterPro" id="IPR035968">
    <property type="entry name" value="ATP_synth_F1_ATPase_gsu"/>
</dbReference>
<evidence type="ECO:0000256" key="10">
    <source>
        <dbReference type="SAM" id="Coils"/>
    </source>
</evidence>
<dbReference type="SUPFAM" id="SSF52943">
    <property type="entry name" value="ATP synthase (F1-ATPase), gamma subunit"/>
    <property type="match status" value="1"/>
</dbReference>
<evidence type="ECO:0000256" key="3">
    <source>
        <dbReference type="ARBA" id="ARBA00007681"/>
    </source>
</evidence>
<accession>A0A7L9WP98</accession>
<keyword evidence="9" id="KW-0066">ATP synthesis</keyword>
<keyword evidence="5" id="KW-0375">Hydrogen ion transport</keyword>
<dbReference type="PRINTS" id="PR00126">
    <property type="entry name" value="ATPASEGAMMA"/>
</dbReference>
<name>A0A7L9WP98_9RHOB</name>
<proteinExistence type="inferred from homology"/>
<evidence type="ECO:0000256" key="2">
    <source>
        <dbReference type="ARBA" id="ARBA00004170"/>
    </source>
</evidence>
<evidence type="ECO:0000313" key="12">
    <source>
        <dbReference type="Proteomes" id="UP000594118"/>
    </source>
</evidence>
<gene>
    <name evidence="11" type="ORF">F3W81_15605</name>
</gene>
<dbReference type="AlphaFoldDB" id="A0A7L9WP98"/>
<dbReference type="InterPro" id="IPR023632">
    <property type="entry name" value="ATP_synth_F1_gsu_CS"/>
</dbReference>
<dbReference type="EMBL" id="CP045201">
    <property type="protein sequence ID" value="QOL82131.1"/>
    <property type="molecule type" value="Genomic_DNA"/>
</dbReference>
<comment type="subcellular location">
    <subcellularLocation>
        <location evidence="2">Membrane</location>
        <topology evidence="2">Peripheral membrane protein</topology>
    </subcellularLocation>
</comment>
<dbReference type="KEGG" id="pshq:F3W81_15605"/>